<dbReference type="AlphaFoldDB" id="A0A8D4UUT5"/>
<accession>A0A8D4UUT5</accession>
<keyword evidence="2" id="KW-1185">Reference proteome</keyword>
<dbReference type="EMBL" id="AP019697">
    <property type="protein sequence ID" value="BBK25337.1"/>
    <property type="molecule type" value="Genomic_DNA"/>
</dbReference>
<organism evidence="1 2">
    <name type="scientific">Dialister hominis</name>
    <dbReference type="NCBI Taxonomy" id="2582419"/>
    <lineage>
        <taxon>Bacteria</taxon>
        <taxon>Bacillati</taxon>
        <taxon>Bacillota</taxon>
        <taxon>Negativicutes</taxon>
        <taxon>Veillonellales</taxon>
        <taxon>Veillonellaceae</taxon>
        <taxon>Dialister</taxon>
    </lineage>
</organism>
<dbReference type="KEGG" id="dho:Dia5BBH33_12720"/>
<proteinExistence type="predicted"/>
<dbReference type="Proteomes" id="UP000320585">
    <property type="component" value="Chromosome"/>
</dbReference>
<sequence>MLRARQGNKKDTTESKSRDVFFRWAITGSKWFENEPVLKEQSDTQKRVSFDAVRLNIK</sequence>
<protein>
    <submittedName>
        <fullName evidence="1">Uncharacterized protein</fullName>
    </submittedName>
</protein>
<evidence type="ECO:0000313" key="1">
    <source>
        <dbReference type="EMBL" id="BBK25337.1"/>
    </source>
</evidence>
<name>A0A8D4UUT5_9FIRM</name>
<gene>
    <name evidence="1" type="ORF">Dia5BBH33_12720</name>
</gene>
<evidence type="ECO:0000313" key="2">
    <source>
        <dbReference type="Proteomes" id="UP000320585"/>
    </source>
</evidence>
<reference evidence="2" key="1">
    <citation type="submission" date="2019-05" db="EMBL/GenBank/DDBJ databases">
        <title>Complete genome sequencing of Dialister sp. strain 5BBH33.</title>
        <authorList>
            <person name="Sakamoto M."/>
            <person name="Murakami T."/>
            <person name="Mori H."/>
        </authorList>
    </citation>
    <scope>NUCLEOTIDE SEQUENCE [LARGE SCALE GENOMIC DNA]</scope>
    <source>
        <strain evidence="2">5BBH33</strain>
    </source>
</reference>